<gene>
    <name evidence="21" type="primary">LOC110582960</name>
</gene>
<keyword evidence="6 17" id="KW-0812">Transmembrane</keyword>
<keyword evidence="12" id="KW-0496">Mitochondrion</keyword>
<evidence type="ECO:0000313" key="21">
    <source>
        <dbReference type="RefSeq" id="XP_044776120.1"/>
    </source>
</evidence>
<evidence type="ECO:0000256" key="5">
    <source>
        <dbReference type="ARBA" id="ARBA00022547"/>
    </source>
</evidence>
<reference evidence="21" key="1">
    <citation type="submission" date="2025-08" db="UniProtKB">
        <authorList>
            <consortium name="RefSeq"/>
        </authorList>
    </citation>
    <scope>IDENTIFICATION</scope>
    <source>
        <tissue evidence="21">Blood</tissue>
    </source>
</reference>
<dbReference type="PRINTS" id="PR00124">
    <property type="entry name" value="ATPASEC"/>
</dbReference>
<feature type="transmembrane region" description="Helical" evidence="17">
    <location>
        <begin position="112"/>
        <end position="139"/>
    </location>
</feature>
<evidence type="ECO:0000256" key="16">
    <source>
        <dbReference type="ARBA" id="ARBA00033111"/>
    </source>
</evidence>
<feature type="signal peptide" evidence="18">
    <location>
        <begin position="1"/>
        <end position="26"/>
    </location>
</feature>
<protein>
    <recommendedName>
        <fullName evidence="15">ATP synthase lipid-binding protein</fullName>
    </recommendedName>
    <alternativeName>
        <fullName evidence="16">ATPase protein 9</fullName>
    </alternativeName>
    <alternativeName>
        <fullName evidence="14">ATPase subunit c</fullName>
    </alternativeName>
</protein>
<dbReference type="InterPro" id="IPR000454">
    <property type="entry name" value="ATP_synth_F0_csu"/>
</dbReference>
<dbReference type="GO" id="GO:0045259">
    <property type="term" value="C:proton-transporting ATP synthase complex"/>
    <property type="evidence" value="ECO:0007669"/>
    <property type="project" value="UniProtKB-KW"/>
</dbReference>
<dbReference type="Gene3D" id="1.20.20.10">
    <property type="entry name" value="F1F0 ATP synthase subunit C"/>
    <property type="match status" value="1"/>
</dbReference>
<dbReference type="FunFam" id="1.20.20.10:FF:000003">
    <property type="entry name" value="Atp synthase f complex subunit mitochondrial"/>
    <property type="match status" value="1"/>
</dbReference>
<evidence type="ECO:0000256" key="7">
    <source>
        <dbReference type="ARBA" id="ARBA00022781"/>
    </source>
</evidence>
<keyword evidence="9 17" id="KW-1133">Transmembrane helix</keyword>
<dbReference type="PROSITE" id="PS00605">
    <property type="entry name" value="ATPASE_C"/>
    <property type="match status" value="1"/>
</dbReference>
<keyword evidence="4" id="KW-0488">Methylation</keyword>
<evidence type="ECO:0000256" key="8">
    <source>
        <dbReference type="ARBA" id="ARBA00022946"/>
    </source>
</evidence>
<dbReference type="GO" id="GO:0033177">
    <property type="term" value="C:proton-transporting two-sector ATPase complex, proton-transporting domain"/>
    <property type="evidence" value="ECO:0007669"/>
    <property type="project" value="InterPro"/>
</dbReference>
<dbReference type="Pfam" id="PF00137">
    <property type="entry name" value="ATP-synt_C"/>
    <property type="match status" value="1"/>
</dbReference>
<dbReference type="InterPro" id="IPR020537">
    <property type="entry name" value="ATP_synth_F0_csu_DDCD_BS"/>
</dbReference>
<keyword evidence="13 17" id="KW-0472">Membrane</keyword>
<accession>A0A8M1MSF0</accession>
<organism evidence="20 21">
    <name type="scientific">Neomonachus schauinslandi</name>
    <name type="common">Hawaiian monk seal</name>
    <name type="synonym">Monachus schauinslandi</name>
    <dbReference type="NCBI Taxonomy" id="29088"/>
    <lineage>
        <taxon>Eukaryota</taxon>
        <taxon>Metazoa</taxon>
        <taxon>Chordata</taxon>
        <taxon>Craniata</taxon>
        <taxon>Vertebrata</taxon>
        <taxon>Euteleostomi</taxon>
        <taxon>Mammalia</taxon>
        <taxon>Eutheria</taxon>
        <taxon>Laurasiatheria</taxon>
        <taxon>Carnivora</taxon>
        <taxon>Caniformia</taxon>
        <taxon>Pinnipedia</taxon>
        <taxon>Phocidae</taxon>
        <taxon>Monachinae</taxon>
        <taxon>Monachini</taxon>
        <taxon>Neomonachus</taxon>
    </lineage>
</organism>
<evidence type="ECO:0000256" key="2">
    <source>
        <dbReference type="ARBA" id="ARBA00006704"/>
    </source>
</evidence>
<dbReference type="SUPFAM" id="SSF81333">
    <property type="entry name" value="F1F0 ATP synthase subunit C"/>
    <property type="match status" value="1"/>
</dbReference>
<keyword evidence="8" id="KW-0809">Transit peptide</keyword>
<evidence type="ECO:0000256" key="4">
    <source>
        <dbReference type="ARBA" id="ARBA00022481"/>
    </source>
</evidence>
<dbReference type="InterPro" id="IPR002379">
    <property type="entry name" value="ATPase_proteolipid_c-like_dom"/>
</dbReference>
<keyword evidence="20" id="KW-1185">Reference proteome</keyword>
<dbReference type="RefSeq" id="XP_044776120.1">
    <property type="nucleotide sequence ID" value="XM_044920185.1"/>
</dbReference>
<evidence type="ECO:0000313" key="20">
    <source>
        <dbReference type="Proteomes" id="UP000248481"/>
    </source>
</evidence>
<keyword evidence="11 17" id="KW-0446">Lipid-binding</keyword>
<dbReference type="AlphaFoldDB" id="A0A8M1MSF0"/>
<comment type="similarity">
    <text evidence="2 17">Belongs to the ATPase C chain family.</text>
</comment>
<dbReference type="PANTHER" id="PTHR10031:SF51">
    <property type="entry name" value="ATP SYNTHASE F(0) COMPLEX SUBUNIT C1, MITOCHONDRIAL"/>
    <property type="match status" value="1"/>
</dbReference>
<dbReference type="GO" id="GO:0015078">
    <property type="term" value="F:proton transmembrane transporter activity"/>
    <property type="evidence" value="ECO:0007669"/>
    <property type="project" value="InterPro"/>
</dbReference>
<dbReference type="GeneID" id="110582960"/>
<evidence type="ECO:0000256" key="12">
    <source>
        <dbReference type="ARBA" id="ARBA00023128"/>
    </source>
</evidence>
<evidence type="ECO:0000256" key="14">
    <source>
        <dbReference type="ARBA" id="ARBA00029852"/>
    </source>
</evidence>
<keyword evidence="18" id="KW-0732">Signal</keyword>
<dbReference type="InterPro" id="IPR038662">
    <property type="entry name" value="ATP_synth_F0_csu_sf"/>
</dbReference>
<dbReference type="PANTHER" id="PTHR10031">
    <property type="entry name" value="ATP SYNTHASE LIPID-BINDING PROTEIN, MITOCHONDRIAL"/>
    <property type="match status" value="1"/>
</dbReference>
<comment type="subcellular location">
    <subcellularLocation>
        <location evidence="1">Mitochondrion membrane</location>
        <topology evidence="1">Multi-pass membrane protein</topology>
    </subcellularLocation>
</comment>
<dbReference type="Proteomes" id="UP000248481">
    <property type="component" value="Chromosome 12"/>
</dbReference>
<evidence type="ECO:0000256" key="3">
    <source>
        <dbReference type="ARBA" id="ARBA00022448"/>
    </source>
</evidence>
<feature type="chain" id="PRO_5035446571" description="ATP synthase lipid-binding protein" evidence="18">
    <location>
        <begin position="27"/>
        <end position="141"/>
    </location>
</feature>
<keyword evidence="7 17" id="KW-0375">Hydrogen ion transport</keyword>
<comment type="caution">
    <text evidence="17">Lacks conserved residue(s) required for the propagation of feature annotation.</text>
</comment>
<dbReference type="GO" id="GO:0031966">
    <property type="term" value="C:mitochondrial membrane"/>
    <property type="evidence" value="ECO:0007669"/>
    <property type="project" value="UniProtKB-SubCell"/>
</dbReference>
<name>A0A8M1MSF0_NEOSC</name>
<dbReference type="InterPro" id="IPR035921">
    <property type="entry name" value="F/V-ATP_Csub_sf"/>
</dbReference>
<evidence type="ECO:0000256" key="9">
    <source>
        <dbReference type="ARBA" id="ARBA00022989"/>
    </source>
</evidence>
<evidence type="ECO:0000256" key="10">
    <source>
        <dbReference type="ARBA" id="ARBA00023065"/>
    </source>
</evidence>
<feature type="domain" description="V-ATPase proteolipid subunit C-like" evidence="19">
    <location>
        <begin position="75"/>
        <end position="137"/>
    </location>
</feature>
<dbReference type="GO" id="GO:0008289">
    <property type="term" value="F:lipid binding"/>
    <property type="evidence" value="ECO:0007669"/>
    <property type="project" value="UniProtKB-KW"/>
</dbReference>
<keyword evidence="10 17" id="KW-0406">Ion transport</keyword>
<keyword evidence="3 17" id="KW-0813">Transport</keyword>
<evidence type="ECO:0000256" key="1">
    <source>
        <dbReference type="ARBA" id="ARBA00004225"/>
    </source>
</evidence>
<keyword evidence="5" id="KW-0138">CF(0)</keyword>
<evidence type="ECO:0000256" key="6">
    <source>
        <dbReference type="ARBA" id="ARBA00022692"/>
    </source>
</evidence>
<evidence type="ECO:0000256" key="18">
    <source>
        <dbReference type="SAM" id="SignalP"/>
    </source>
</evidence>
<evidence type="ECO:0000256" key="13">
    <source>
        <dbReference type="ARBA" id="ARBA00023136"/>
    </source>
</evidence>
<evidence type="ECO:0000259" key="19">
    <source>
        <dbReference type="Pfam" id="PF00137"/>
    </source>
</evidence>
<proteinExistence type="inferred from homology"/>
<evidence type="ECO:0000256" key="15">
    <source>
        <dbReference type="ARBA" id="ARBA00032304"/>
    </source>
</evidence>
<evidence type="ECO:0000256" key="11">
    <source>
        <dbReference type="ARBA" id="ARBA00023121"/>
    </source>
</evidence>
<sequence>MSACAKFVSTLFLVRSMSQLLSPSLSAVVPKPPETLADQSLSSWAAPCPLTSLIPRGSFQTSAISRDIDTAVKFIGTGAAMVGAAGSGARTGADLGSLIIGDARNPSLKQWFFSYTILGFALPEAMRLFCLTMAFLILFAM</sequence>
<dbReference type="GO" id="GO:0015986">
    <property type="term" value="P:proton motive force-driven ATP synthesis"/>
    <property type="evidence" value="ECO:0007669"/>
    <property type="project" value="InterPro"/>
</dbReference>
<dbReference type="KEGG" id="nsu:110582960"/>
<dbReference type="CDD" id="cd18182">
    <property type="entry name" value="ATP-synt_Fo_c_ATP5G3"/>
    <property type="match status" value="1"/>
</dbReference>
<evidence type="ECO:0000256" key="17">
    <source>
        <dbReference type="RuleBase" id="RU004221"/>
    </source>
</evidence>